<organism evidence="1 2">
    <name type="scientific">Thermotoga petrophila</name>
    <dbReference type="NCBI Taxonomy" id="93929"/>
    <lineage>
        <taxon>Bacteria</taxon>
        <taxon>Thermotogati</taxon>
        <taxon>Thermotogota</taxon>
        <taxon>Thermotogae</taxon>
        <taxon>Thermotogales</taxon>
        <taxon>Thermotogaceae</taxon>
        <taxon>Thermotoga</taxon>
    </lineage>
</organism>
<dbReference type="Proteomes" id="UP000058636">
    <property type="component" value="Unassembled WGS sequence"/>
</dbReference>
<dbReference type="Gene3D" id="3.40.720.10">
    <property type="entry name" value="Alkaline Phosphatase, subunit A"/>
    <property type="match status" value="1"/>
</dbReference>
<dbReference type="InterPro" id="IPR002591">
    <property type="entry name" value="Phosphodiest/P_Trfase"/>
</dbReference>
<evidence type="ECO:0000313" key="2">
    <source>
        <dbReference type="Proteomes" id="UP000058636"/>
    </source>
</evidence>
<dbReference type="Pfam" id="PF01663">
    <property type="entry name" value="Phosphodiest"/>
    <property type="match status" value="1"/>
</dbReference>
<reference evidence="1 2" key="1">
    <citation type="journal article" date="2015" name="MBio">
        <title>Genome-Resolved Metagenomic Analysis Reveals Roles for Candidate Phyla and Other Microbial Community Members in Biogeochemical Transformations in Oil Reservoirs.</title>
        <authorList>
            <person name="Hu P."/>
            <person name="Tom L."/>
            <person name="Singh A."/>
            <person name="Thomas B.C."/>
            <person name="Baker B.J."/>
            <person name="Piceno Y.M."/>
            <person name="Andersen G.L."/>
            <person name="Banfield J.F."/>
        </authorList>
    </citation>
    <scope>NUCLEOTIDE SEQUENCE [LARGE SCALE GENOMIC DNA]</scope>
    <source>
        <strain evidence="1">46_26</strain>
    </source>
</reference>
<sequence length="410" mass="47828">MRTLNTVSAPLSVVSVSNLTTRKGGKRNGMELKKLDEGLFWPDYENSIVNFSNSILELFDEKPLHRPFNFPKRVLENVRKVIVMVVDGLSFEIFSDMIHDDDVLVFPCSSVFPTTTAAALPSLYSALTPLEHGFLGYILYLREVGSLVNMIEMSPPGLLRDSVLRFHDFRFITIFQRLQDKVKNFFLVPRYLLGTGFSRIMSRGSEQIGFSSFGDMIERTLEILENPDRTLVFIYWPTLDSIAHKNGVGREYIRELRWIYRILKFELLRRLKQDTLFFLVSDHGQISTPQDNEIWWDFSSEVMRFLDRPPTGEQRMMFLYTKKKRALIEYLKEKYGDFAVFLDPKDFVHLFGTGRKHSEFFSRVGDAVLITKETFSFNYRYTGKEESLSGRHGSLSYQELVVPLVVYRRW</sequence>
<dbReference type="InterPro" id="IPR017850">
    <property type="entry name" value="Alkaline_phosphatase_core_sf"/>
</dbReference>
<evidence type="ECO:0000313" key="1">
    <source>
        <dbReference type="EMBL" id="KUK22118.1"/>
    </source>
</evidence>
<name>A0A117L2F5_9THEM</name>
<dbReference type="PATRIC" id="fig|93930.3.peg.1002"/>
<dbReference type="SUPFAM" id="SSF53649">
    <property type="entry name" value="Alkaline phosphatase-like"/>
    <property type="match status" value="1"/>
</dbReference>
<accession>A0A117L2F5</accession>
<dbReference type="AlphaFoldDB" id="A0A117L2F5"/>
<dbReference type="EMBL" id="LGFG01000257">
    <property type="protein sequence ID" value="KUK22118.1"/>
    <property type="molecule type" value="Genomic_DNA"/>
</dbReference>
<gene>
    <name evidence="1" type="ORF">XD57_1783</name>
</gene>
<protein>
    <submittedName>
        <fullName evidence="1">Type I phosphodiesterase/nucleotide pyrophosphatase</fullName>
    </submittedName>
</protein>
<proteinExistence type="predicted"/>
<comment type="caution">
    <text evidence="1">The sequence shown here is derived from an EMBL/GenBank/DDBJ whole genome shotgun (WGS) entry which is preliminary data.</text>
</comment>